<keyword evidence="2" id="KW-0472">Membrane</keyword>
<dbReference type="PANTHER" id="PTHR35043">
    <property type="entry name" value="TRANSCRIPTION FACTOR DOMAIN-CONTAINING PROTEIN"/>
    <property type="match status" value="1"/>
</dbReference>
<dbReference type="EMBL" id="KZ613783">
    <property type="protein sequence ID" value="PMD62363.1"/>
    <property type="molecule type" value="Genomic_DNA"/>
</dbReference>
<feature type="transmembrane region" description="Helical" evidence="2">
    <location>
        <begin position="24"/>
        <end position="46"/>
    </location>
</feature>
<dbReference type="Proteomes" id="UP000235371">
    <property type="component" value="Unassembled WGS sequence"/>
</dbReference>
<feature type="compositionally biased region" description="Basic and acidic residues" evidence="1">
    <location>
        <begin position="108"/>
        <end position="120"/>
    </location>
</feature>
<evidence type="ECO:0000256" key="1">
    <source>
        <dbReference type="SAM" id="MobiDB-lite"/>
    </source>
</evidence>
<evidence type="ECO:0000313" key="4">
    <source>
        <dbReference type="Proteomes" id="UP000235371"/>
    </source>
</evidence>
<dbReference type="InParanoid" id="A0A2J6TH71"/>
<dbReference type="OrthoDB" id="9451547at2759"/>
<evidence type="ECO:0000313" key="3">
    <source>
        <dbReference type="EMBL" id="PMD62363.1"/>
    </source>
</evidence>
<keyword evidence="2" id="KW-1133">Transmembrane helix</keyword>
<dbReference type="RefSeq" id="XP_024739267.1">
    <property type="nucleotide sequence ID" value="XM_024882781.1"/>
</dbReference>
<keyword evidence="2" id="KW-0812">Transmembrane</keyword>
<sequence length="366" mass="41223">MLFGEAPSNWTARWHPEPESRGTFSILSTCVVTLGLCIWTSVHLNIPAESRSPKRACWDPRGWVTKQQWRKLGWLILGILAPEMVAFTAWVQRRKAQRFTKDMQQLLEKKAQTQRDRESENPEDMEMSAVDSTGRDLEVRDTWTLTHSFYALMGGFAFDTSNLQPDEKFLPGSRDRVVLSKDGLIWLAEYEPELLPDISKADILDKSNASQLAKTIVCLQVAWFIIQCISRLAQGLPISLVELNTFAHTVCTLLIYYFWWDKPLDIEEPTKISGKSVQGACAWLCYFTEFDGQRDSDYLEFINSGIEPSPVLCLRHASSGILPDSTTNATNDIAIMQSRGVLGKGASSHFIDHIYSIPPPTTVAGC</sequence>
<dbReference type="GeneID" id="36590858"/>
<dbReference type="AlphaFoldDB" id="A0A2J6TH71"/>
<reference evidence="3 4" key="1">
    <citation type="submission" date="2016-04" db="EMBL/GenBank/DDBJ databases">
        <title>A degradative enzymes factory behind the ericoid mycorrhizal symbiosis.</title>
        <authorList>
            <consortium name="DOE Joint Genome Institute"/>
            <person name="Martino E."/>
            <person name="Morin E."/>
            <person name="Grelet G."/>
            <person name="Kuo A."/>
            <person name="Kohler A."/>
            <person name="Daghino S."/>
            <person name="Barry K."/>
            <person name="Choi C."/>
            <person name="Cichocki N."/>
            <person name="Clum A."/>
            <person name="Copeland A."/>
            <person name="Hainaut M."/>
            <person name="Haridas S."/>
            <person name="Labutti K."/>
            <person name="Lindquist E."/>
            <person name="Lipzen A."/>
            <person name="Khouja H.-R."/>
            <person name="Murat C."/>
            <person name="Ohm R."/>
            <person name="Olson A."/>
            <person name="Spatafora J."/>
            <person name="Veneault-Fourrey C."/>
            <person name="Henrissat B."/>
            <person name="Grigoriev I."/>
            <person name="Martin F."/>
            <person name="Perotto S."/>
        </authorList>
    </citation>
    <scope>NUCLEOTIDE SEQUENCE [LARGE SCALE GENOMIC DNA]</scope>
    <source>
        <strain evidence="3 4">E</strain>
    </source>
</reference>
<feature type="region of interest" description="Disordered" evidence="1">
    <location>
        <begin position="108"/>
        <end position="131"/>
    </location>
</feature>
<organism evidence="3 4">
    <name type="scientific">Hyaloscypha bicolor E</name>
    <dbReference type="NCBI Taxonomy" id="1095630"/>
    <lineage>
        <taxon>Eukaryota</taxon>
        <taxon>Fungi</taxon>
        <taxon>Dikarya</taxon>
        <taxon>Ascomycota</taxon>
        <taxon>Pezizomycotina</taxon>
        <taxon>Leotiomycetes</taxon>
        <taxon>Helotiales</taxon>
        <taxon>Hyaloscyphaceae</taxon>
        <taxon>Hyaloscypha</taxon>
        <taxon>Hyaloscypha bicolor</taxon>
    </lineage>
</organism>
<accession>A0A2J6TH71</accession>
<evidence type="ECO:0000256" key="2">
    <source>
        <dbReference type="SAM" id="Phobius"/>
    </source>
</evidence>
<feature type="transmembrane region" description="Helical" evidence="2">
    <location>
        <begin position="72"/>
        <end position="91"/>
    </location>
</feature>
<dbReference type="STRING" id="1095630.A0A2J6TH71"/>
<keyword evidence="4" id="KW-1185">Reference proteome</keyword>
<dbReference type="PANTHER" id="PTHR35043:SF9">
    <property type="match status" value="1"/>
</dbReference>
<gene>
    <name evidence="3" type="ORF">K444DRAFT_627311</name>
</gene>
<proteinExistence type="predicted"/>
<name>A0A2J6TH71_9HELO</name>
<protein>
    <submittedName>
        <fullName evidence="3">Uncharacterized protein</fullName>
    </submittedName>
</protein>